<reference evidence="2" key="1">
    <citation type="journal article" date="2023" name="Insect Mol. Biol.">
        <title>Genome sequencing provides insights into the evolution of gene families encoding plant cell wall-degrading enzymes in longhorned beetles.</title>
        <authorList>
            <person name="Shin N.R."/>
            <person name="Okamura Y."/>
            <person name="Kirsch R."/>
            <person name="Pauchet Y."/>
        </authorList>
    </citation>
    <scope>NUCLEOTIDE SEQUENCE</scope>
    <source>
        <strain evidence="2">MMC_N1</strain>
    </source>
</reference>
<feature type="coiled-coil region" evidence="1">
    <location>
        <begin position="82"/>
        <end position="145"/>
    </location>
</feature>
<evidence type="ECO:0000313" key="3">
    <source>
        <dbReference type="Proteomes" id="UP001162164"/>
    </source>
</evidence>
<evidence type="ECO:0000256" key="1">
    <source>
        <dbReference type="SAM" id="Coils"/>
    </source>
</evidence>
<feature type="coiled-coil region" evidence="1">
    <location>
        <begin position="889"/>
        <end position="964"/>
    </location>
</feature>
<keyword evidence="1" id="KW-0175">Coiled coil</keyword>
<gene>
    <name evidence="2" type="ORF">NQ317_002921</name>
</gene>
<comment type="caution">
    <text evidence="2">The sequence shown here is derived from an EMBL/GenBank/DDBJ whole genome shotgun (WGS) entry which is preliminary data.</text>
</comment>
<name>A0ABQ9J6U1_9CUCU</name>
<accession>A0ABQ9J6U1</accession>
<organism evidence="2 3">
    <name type="scientific">Molorchus minor</name>
    <dbReference type="NCBI Taxonomy" id="1323400"/>
    <lineage>
        <taxon>Eukaryota</taxon>
        <taxon>Metazoa</taxon>
        <taxon>Ecdysozoa</taxon>
        <taxon>Arthropoda</taxon>
        <taxon>Hexapoda</taxon>
        <taxon>Insecta</taxon>
        <taxon>Pterygota</taxon>
        <taxon>Neoptera</taxon>
        <taxon>Endopterygota</taxon>
        <taxon>Coleoptera</taxon>
        <taxon>Polyphaga</taxon>
        <taxon>Cucujiformia</taxon>
        <taxon>Chrysomeloidea</taxon>
        <taxon>Cerambycidae</taxon>
        <taxon>Lamiinae</taxon>
        <taxon>Monochamini</taxon>
        <taxon>Molorchus</taxon>
    </lineage>
</organism>
<protein>
    <submittedName>
        <fullName evidence="2">Uncharacterized protein</fullName>
    </submittedName>
</protein>
<dbReference type="EMBL" id="JAPWTJ010001138">
    <property type="protein sequence ID" value="KAJ8973647.1"/>
    <property type="molecule type" value="Genomic_DNA"/>
</dbReference>
<feature type="coiled-coil region" evidence="1">
    <location>
        <begin position="770"/>
        <end position="807"/>
    </location>
</feature>
<sequence length="991" mass="115524">MSSDWRCVHPTMDFDTVSNCSGVSSRSDEIRSNASTLSGLSLYKDEFSELRHTINPLKYPQFDRCSTPKQDSGCESSYDNRVSDLSCQLENSLKLNEKYKNELYDLEKSIELKFHDRIQKLITTNLRLKIELDNANSQVQRLLSAFSTERNTSLVPNATFIQLEQKYYKLSLESATLQLNLQESRNQNEEYERENKDLNIELNQLKTDCGAKKLCIKELKKKIIEQTLKIQSSLKDNALSTQTLHDLSSELEHLKKIQDWYKEQLQVYQNNKKSLTDEILNCKINLASKDEIIESLNLDVIEWKEKYNDSEFKMLKEKDRFFKQTQSDSFSGDCEYSLPELNTKNSPNCSCLENDRSVINYYEDTIQDLTSEIKSIKEYIQEQDKKVKDVGKENSDLIAQCVTLQKVVRQNEIMIEELENAKKCLSMELNLANEKLRENSTELSSVRSEVFRLNGEAEIREEEKKLVDSTIKNIREHFDVFRIKYENLEEKLQQKNKQILQLQTEKQKLFMDNNWNICELEKISEKDGVISNLSKEVSTLVIQMKSLKKGLIEKESAIEHLTEEKQGMENKNREEIKKYEAVFTQYKDMVTDYENQIYKLQEHLGVSETTIIDLQDNIKILKDELSKRDSDLNKMTINLSNLQSTLISYEKGSTGNVKDENCSKETSHKNNDKSLVEAIYQFLKNCETATKKCNGLNTKEYIDINKLFNIIEKHVRQDNNIDCNILYDRELINQFTAALHALMDEIQTKLVKVDDAIKIMNKKVEKCSTLLNTRLNLKEKEHENEKIKELNILLQVKELQIKEKQKKYEVNYRTLLKKVKEHMRGRNSAEKHNKYLQELYNSLSDEKNSLKLSITSKDYKNINEKLNYSVLTLEEEALKNQTCDRCFDYAVTVKKLAGLEAEVKRLEEEKGFCSEYTNKKGRTQELKLGNSNLNSEKEKYLSRIEELLSEKKNLANQIDNEIKIVSSTLQGKTEELGKLEMKKNHNVKSVG</sequence>
<proteinExistence type="predicted"/>
<feature type="coiled-coil region" evidence="1">
    <location>
        <begin position="366"/>
        <end position="435"/>
    </location>
</feature>
<evidence type="ECO:0000313" key="2">
    <source>
        <dbReference type="EMBL" id="KAJ8973647.1"/>
    </source>
</evidence>
<feature type="coiled-coil region" evidence="1">
    <location>
        <begin position="172"/>
        <end position="208"/>
    </location>
</feature>
<keyword evidence="3" id="KW-1185">Reference proteome</keyword>
<dbReference type="Proteomes" id="UP001162164">
    <property type="component" value="Unassembled WGS sequence"/>
</dbReference>
<feature type="coiled-coil region" evidence="1">
    <location>
        <begin position="544"/>
        <end position="596"/>
    </location>
</feature>
<feature type="coiled-coil region" evidence="1">
    <location>
        <begin position="471"/>
        <end position="512"/>
    </location>
</feature>